<evidence type="ECO:0000259" key="13">
    <source>
        <dbReference type="Pfam" id="PF08546"/>
    </source>
</evidence>
<feature type="domain" description="Ketopantoate reductase N-terminal" evidence="12">
    <location>
        <begin position="3"/>
        <end position="168"/>
    </location>
</feature>
<dbReference type="InterPro" id="IPR050838">
    <property type="entry name" value="Ketopantoate_reductase"/>
</dbReference>
<organism evidence="14 15">
    <name type="scientific">Paenibacillus albus</name>
    <dbReference type="NCBI Taxonomy" id="2495582"/>
    <lineage>
        <taxon>Bacteria</taxon>
        <taxon>Bacillati</taxon>
        <taxon>Bacillota</taxon>
        <taxon>Bacilli</taxon>
        <taxon>Bacillales</taxon>
        <taxon>Paenibacillaceae</taxon>
        <taxon>Paenibacillus</taxon>
    </lineage>
</organism>
<evidence type="ECO:0000313" key="15">
    <source>
        <dbReference type="Proteomes" id="UP000272528"/>
    </source>
</evidence>
<evidence type="ECO:0000256" key="2">
    <source>
        <dbReference type="ARBA" id="ARBA00004994"/>
    </source>
</evidence>
<dbReference type="UniPathway" id="UPA00028">
    <property type="reaction ID" value="UER00004"/>
</dbReference>
<dbReference type="KEGG" id="palb:EJC50_13230"/>
<comment type="catalytic activity">
    <reaction evidence="10 11">
        <text>(R)-pantoate + NADP(+) = 2-dehydropantoate + NADPH + H(+)</text>
        <dbReference type="Rhea" id="RHEA:16233"/>
        <dbReference type="ChEBI" id="CHEBI:11561"/>
        <dbReference type="ChEBI" id="CHEBI:15378"/>
        <dbReference type="ChEBI" id="CHEBI:15980"/>
        <dbReference type="ChEBI" id="CHEBI:57783"/>
        <dbReference type="ChEBI" id="CHEBI:58349"/>
        <dbReference type="EC" id="1.1.1.169"/>
    </reaction>
</comment>
<dbReference type="GO" id="GO:0050661">
    <property type="term" value="F:NADP binding"/>
    <property type="evidence" value="ECO:0007669"/>
    <property type="project" value="TreeGrafter"/>
</dbReference>
<dbReference type="Pfam" id="PF08546">
    <property type="entry name" value="ApbA_C"/>
    <property type="match status" value="1"/>
</dbReference>
<reference evidence="15" key="1">
    <citation type="submission" date="2018-12" db="EMBL/GenBank/DDBJ databases">
        <title>Genome sequence of Peanibacillus sp.</title>
        <authorList>
            <person name="Subramani G."/>
            <person name="Srinivasan S."/>
            <person name="Kim M.K."/>
        </authorList>
    </citation>
    <scope>NUCLEOTIDE SEQUENCE [LARGE SCALE GENOMIC DNA]</scope>
    <source>
        <strain evidence="15">18JY67-1</strain>
    </source>
</reference>
<protein>
    <recommendedName>
        <fullName evidence="5 11">2-dehydropantoate 2-reductase</fullName>
        <ecNumber evidence="4 11">1.1.1.169</ecNumber>
    </recommendedName>
    <alternativeName>
        <fullName evidence="9 11">Ketopantoate reductase</fullName>
    </alternativeName>
</protein>
<dbReference type="AlphaFoldDB" id="A0A3S9A467"/>
<keyword evidence="6 11" id="KW-0566">Pantothenate biosynthesis</keyword>
<evidence type="ECO:0000256" key="10">
    <source>
        <dbReference type="ARBA" id="ARBA00048793"/>
    </source>
</evidence>
<dbReference type="GO" id="GO:0015940">
    <property type="term" value="P:pantothenate biosynthetic process"/>
    <property type="evidence" value="ECO:0007669"/>
    <property type="project" value="UniProtKB-UniPathway"/>
</dbReference>
<dbReference type="Gene3D" id="3.40.50.720">
    <property type="entry name" value="NAD(P)-binding Rossmann-like Domain"/>
    <property type="match status" value="1"/>
</dbReference>
<evidence type="ECO:0000256" key="11">
    <source>
        <dbReference type="RuleBase" id="RU362068"/>
    </source>
</evidence>
<dbReference type="EC" id="1.1.1.169" evidence="4 11"/>
<dbReference type="InterPro" id="IPR013328">
    <property type="entry name" value="6PGD_dom2"/>
</dbReference>
<dbReference type="GO" id="GO:0005737">
    <property type="term" value="C:cytoplasm"/>
    <property type="evidence" value="ECO:0007669"/>
    <property type="project" value="TreeGrafter"/>
</dbReference>
<sequence length="323" mass="35076">MKIIVVGAGALGLLYGARLARAGVDVLMLTQSDEQAEMLNHEGIALVEAENRISRIPVKAATLHAYSAGGDSAGLVEGRGHDKFDWIWLAVKQVHLDEAMLTQLAALEHRCQAPVIALQNGIGHMDKLRAAMPQAPLYAAVTTEGALRTDGHTVQHTGNGSFMVGIWPKSGEKPSKTQKMLLKTMQGAGIELILSNEIENRVFHKLLINAVINPLTAIFGVRNGDLPLDPQRRRLMEALHVESEGILLASGMVSEGDSWQRMLQICEATARNESSMLRDVQGGRMTEVEWINGGIVSLAKKRVLPTPMNDAIVTMMNALVSRD</sequence>
<keyword evidence="15" id="KW-1185">Reference proteome</keyword>
<dbReference type="InterPro" id="IPR013752">
    <property type="entry name" value="KPA_reductase"/>
</dbReference>
<proteinExistence type="inferred from homology"/>
<comment type="similarity">
    <text evidence="3 11">Belongs to the ketopantoate reductase family.</text>
</comment>
<dbReference type="InterPro" id="IPR013332">
    <property type="entry name" value="KPR_N"/>
</dbReference>
<feature type="domain" description="Ketopantoate reductase C-terminal" evidence="13">
    <location>
        <begin position="198"/>
        <end position="318"/>
    </location>
</feature>
<keyword evidence="7 11" id="KW-0521">NADP</keyword>
<dbReference type="Gene3D" id="1.10.1040.10">
    <property type="entry name" value="N-(1-d-carboxylethyl)-l-norvaline Dehydrogenase, domain 2"/>
    <property type="match status" value="1"/>
</dbReference>
<evidence type="ECO:0000256" key="5">
    <source>
        <dbReference type="ARBA" id="ARBA00019465"/>
    </source>
</evidence>
<comment type="function">
    <text evidence="1 11">Catalyzes the NADPH-dependent reduction of ketopantoate into pantoic acid.</text>
</comment>
<dbReference type="NCBIfam" id="TIGR00745">
    <property type="entry name" value="apbA_panE"/>
    <property type="match status" value="1"/>
</dbReference>
<evidence type="ECO:0000256" key="4">
    <source>
        <dbReference type="ARBA" id="ARBA00013014"/>
    </source>
</evidence>
<dbReference type="RefSeq" id="WP_126015740.1">
    <property type="nucleotide sequence ID" value="NZ_CP034437.1"/>
</dbReference>
<dbReference type="PANTHER" id="PTHR43765:SF2">
    <property type="entry name" value="2-DEHYDROPANTOATE 2-REDUCTASE"/>
    <property type="match status" value="1"/>
</dbReference>
<evidence type="ECO:0000256" key="9">
    <source>
        <dbReference type="ARBA" id="ARBA00032024"/>
    </source>
</evidence>
<dbReference type="EMBL" id="CP034437">
    <property type="protein sequence ID" value="AZN40513.1"/>
    <property type="molecule type" value="Genomic_DNA"/>
</dbReference>
<name>A0A3S9A467_9BACL</name>
<keyword evidence="8 11" id="KW-0560">Oxidoreductase</keyword>
<evidence type="ECO:0000256" key="7">
    <source>
        <dbReference type="ARBA" id="ARBA00022857"/>
    </source>
</evidence>
<dbReference type="SUPFAM" id="SSF51735">
    <property type="entry name" value="NAD(P)-binding Rossmann-fold domains"/>
    <property type="match status" value="1"/>
</dbReference>
<dbReference type="OrthoDB" id="9800163at2"/>
<dbReference type="GO" id="GO:0008677">
    <property type="term" value="F:2-dehydropantoate 2-reductase activity"/>
    <property type="evidence" value="ECO:0007669"/>
    <property type="project" value="UniProtKB-EC"/>
</dbReference>
<dbReference type="Pfam" id="PF02558">
    <property type="entry name" value="ApbA"/>
    <property type="match status" value="1"/>
</dbReference>
<evidence type="ECO:0000256" key="8">
    <source>
        <dbReference type="ARBA" id="ARBA00023002"/>
    </source>
</evidence>
<dbReference type="InterPro" id="IPR003710">
    <property type="entry name" value="ApbA"/>
</dbReference>
<evidence type="ECO:0000256" key="3">
    <source>
        <dbReference type="ARBA" id="ARBA00007870"/>
    </source>
</evidence>
<accession>A0A3S9A467</accession>
<dbReference type="InterPro" id="IPR036291">
    <property type="entry name" value="NAD(P)-bd_dom_sf"/>
</dbReference>
<dbReference type="SUPFAM" id="SSF48179">
    <property type="entry name" value="6-phosphogluconate dehydrogenase C-terminal domain-like"/>
    <property type="match status" value="1"/>
</dbReference>
<evidence type="ECO:0000313" key="14">
    <source>
        <dbReference type="EMBL" id="AZN40513.1"/>
    </source>
</evidence>
<dbReference type="InterPro" id="IPR008927">
    <property type="entry name" value="6-PGluconate_DH-like_C_sf"/>
</dbReference>
<gene>
    <name evidence="14" type="ORF">EJC50_13230</name>
</gene>
<evidence type="ECO:0000256" key="1">
    <source>
        <dbReference type="ARBA" id="ARBA00002919"/>
    </source>
</evidence>
<evidence type="ECO:0000256" key="6">
    <source>
        <dbReference type="ARBA" id="ARBA00022655"/>
    </source>
</evidence>
<evidence type="ECO:0000259" key="12">
    <source>
        <dbReference type="Pfam" id="PF02558"/>
    </source>
</evidence>
<comment type="pathway">
    <text evidence="2 11">Cofactor biosynthesis; (R)-pantothenate biosynthesis; (R)-pantoate from 3-methyl-2-oxobutanoate: step 2/2.</text>
</comment>
<dbReference type="PANTHER" id="PTHR43765">
    <property type="entry name" value="2-DEHYDROPANTOATE 2-REDUCTASE-RELATED"/>
    <property type="match status" value="1"/>
</dbReference>
<dbReference type="Proteomes" id="UP000272528">
    <property type="component" value="Chromosome"/>
</dbReference>